<reference evidence="3" key="1">
    <citation type="submission" date="2019-02" db="EMBL/GenBank/DDBJ databases">
        <authorList>
            <person name="Gruber-Vodicka R. H."/>
            <person name="Seah K. B. B."/>
        </authorList>
    </citation>
    <scope>NUCLEOTIDE SEQUENCE</scope>
    <source>
        <strain evidence="3">BECK_BZ198</strain>
        <strain evidence="2">BECK_BZ199</strain>
    </source>
</reference>
<dbReference type="SUPFAM" id="SSF52980">
    <property type="entry name" value="Restriction endonuclease-like"/>
    <property type="match status" value="1"/>
</dbReference>
<dbReference type="EMBL" id="CAADGH010000067">
    <property type="protein sequence ID" value="VFK76669.1"/>
    <property type="molecule type" value="Genomic_DNA"/>
</dbReference>
<evidence type="ECO:0000259" key="1">
    <source>
        <dbReference type="Pfam" id="PF05685"/>
    </source>
</evidence>
<feature type="domain" description="Putative restriction endonuclease" evidence="1">
    <location>
        <begin position="1"/>
        <end position="112"/>
    </location>
</feature>
<proteinExistence type="predicted"/>
<accession>A0A451BEH0</accession>
<keyword evidence="3" id="KW-0378">Hydrolase</keyword>
<protein>
    <submittedName>
        <fullName evidence="3">Restriction endonuclease</fullName>
    </submittedName>
</protein>
<dbReference type="InterPro" id="IPR012296">
    <property type="entry name" value="Nuclease_put_TT1808"/>
</dbReference>
<evidence type="ECO:0000313" key="2">
    <source>
        <dbReference type="EMBL" id="VFK34340.1"/>
    </source>
</evidence>
<sequence>MSPSFNHSYLAYRIARALDQGEQYNIHVEVTLDIEGVDYVPDIALYGKRPIDYFLCDQTKSKEPPLLLVEILSPNQSVNEITNKFKVYFEAGVKSCWLVIPPAKTIVLFHDLRSPRSYSTGKLLDSNAGIEVSIEEIFV</sequence>
<dbReference type="EMBL" id="CAADFQ010000068">
    <property type="protein sequence ID" value="VFK34340.1"/>
    <property type="molecule type" value="Genomic_DNA"/>
</dbReference>
<keyword evidence="3" id="KW-0540">Nuclease</keyword>
<dbReference type="InterPro" id="IPR008538">
    <property type="entry name" value="Uma2"/>
</dbReference>
<dbReference type="CDD" id="cd06260">
    <property type="entry name" value="DUF820-like"/>
    <property type="match status" value="1"/>
</dbReference>
<name>A0A451BEH0_9GAMM</name>
<dbReference type="InterPro" id="IPR011335">
    <property type="entry name" value="Restrct_endonuc-II-like"/>
</dbReference>
<keyword evidence="3" id="KW-0255">Endonuclease</keyword>
<dbReference type="AlphaFoldDB" id="A0A451BEH0"/>
<dbReference type="GO" id="GO:0004519">
    <property type="term" value="F:endonuclease activity"/>
    <property type="evidence" value="ECO:0007669"/>
    <property type="project" value="UniProtKB-KW"/>
</dbReference>
<gene>
    <name evidence="3" type="ORF">BECKMB1821H_GA0114242_106712</name>
    <name evidence="2" type="ORF">BECKMB1821I_GA0114274_106812</name>
</gene>
<dbReference type="Pfam" id="PF05685">
    <property type="entry name" value="Uma2"/>
    <property type="match status" value="1"/>
</dbReference>
<evidence type="ECO:0000313" key="3">
    <source>
        <dbReference type="EMBL" id="VFK76669.1"/>
    </source>
</evidence>
<dbReference type="Gene3D" id="3.90.1570.10">
    <property type="entry name" value="tt1808, chain A"/>
    <property type="match status" value="1"/>
</dbReference>
<organism evidence="3">
    <name type="scientific">Candidatus Kentrum sp. MB</name>
    <dbReference type="NCBI Taxonomy" id="2138164"/>
    <lineage>
        <taxon>Bacteria</taxon>
        <taxon>Pseudomonadati</taxon>
        <taxon>Pseudomonadota</taxon>
        <taxon>Gammaproteobacteria</taxon>
        <taxon>Candidatus Kentrum</taxon>
    </lineage>
</organism>